<keyword evidence="1" id="KW-1133">Transmembrane helix</keyword>
<dbReference type="EMBL" id="JXJN01001996">
    <property type="status" value="NOT_ANNOTATED_CDS"/>
    <property type="molecule type" value="Genomic_DNA"/>
</dbReference>
<name>A0A1B0AQP8_9MUSC</name>
<dbReference type="Proteomes" id="UP000092460">
    <property type="component" value="Unassembled WGS sequence"/>
</dbReference>
<dbReference type="VEuPathDB" id="VectorBase:GPPI005119"/>
<sequence length="123" mass="14140">MKEDMLYRIPLATQPRAGNNFDIELEEFHRLIDNEFLYIETTHTGANLPMHTPRPLEIGSFMTHCKGDSHCPENSPGPPQVSPKVLAQIRQHLKIKLNTNLDQIIIIRNLLLFSLVLLLLLIY</sequence>
<protein>
    <submittedName>
        <fullName evidence="2">Uncharacterized protein</fullName>
    </submittedName>
</protein>
<keyword evidence="1" id="KW-0812">Transmembrane</keyword>
<keyword evidence="1" id="KW-0472">Membrane</keyword>
<reference evidence="2" key="2">
    <citation type="submission" date="2020-05" db="UniProtKB">
        <authorList>
            <consortium name="EnsemblMetazoa"/>
        </authorList>
    </citation>
    <scope>IDENTIFICATION</scope>
    <source>
        <strain evidence="2">IAEA</strain>
    </source>
</reference>
<dbReference type="AlphaFoldDB" id="A0A1B0AQP8"/>
<reference evidence="3" key="1">
    <citation type="submission" date="2015-01" db="EMBL/GenBank/DDBJ databases">
        <authorList>
            <person name="Aksoy S."/>
            <person name="Warren W."/>
            <person name="Wilson R.K."/>
        </authorList>
    </citation>
    <scope>NUCLEOTIDE SEQUENCE [LARGE SCALE GENOMIC DNA]</scope>
    <source>
        <strain evidence="3">IAEA</strain>
    </source>
</reference>
<keyword evidence="3" id="KW-1185">Reference proteome</keyword>
<evidence type="ECO:0000313" key="2">
    <source>
        <dbReference type="EnsemblMetazoa" id="GPPI005119-PA"/>
    </source>
</evidence>
<feature type="transmembrane region" description="Helical" evidence="1">
    <location>
        <begin position="104"/>
        <end position="122"/>
    </location>
</feature>
<dbReference type="EnsemblMetazoa" id="GPPI005119-RA">
    <property type="protein sequence ID" value="GPPI005119-PA"/>
    <property type="gene ID" value="GPPI005119"/>
</dbReference>
<evidence type="ECO:0000313" key="3">
    <source>
        <dbReference type="Proteomes" id="UP000092460"/>
    </source>
</evidence>
<organism evidence="2 3">
    <name type="scientific">Glossina palpalis gambiensis</name>
    <dbReference type="NCBI Taxonomy" id="67801"/>
    <lineage>
        <taxon>Eukaryota</taxon>
        <taxon>Metazoa</taxon>
        <taxon>Ecdysozoa</taxon>
        <taxon>Arthropoda</taxon>
        <taxon>Hexapoda</taxon>
        <taxon>Insecta</taxon>
        <taxon>Pterygota</taxon>
        <taxon>Neoptera</taxon>
        <taxon>Endopterygota</taxon>
        <taxon>Diptera</taxon>
        <taxon>Brachycera</taxon>
        <taxon>Muscomorpha</taxon>
        <taxon>Hippoboscoidea</taxon>
        <taxon>Glossinidae</taxon>
        <taxon>Glossina</taxon>
    </lineage>
</organism>
<accession>A0A1B0AQP8</accession>
<evidence type="ECO:0000256" key="1">
    <source>
        <dbReference type="SAM" id="Phobius"/>
    </source>
</evidence>
<proteinExistence type="predicted"/>